<dbReference type="Proteomes" id="UP000596660">
    <property type="component" value="Unplaced"/>
</dbReference>
<organism evidence="1 2">
    <name type="scientific">Chenopodium quinoa</name>
    <name type="common">Quinoa</name>
    <dbReference type="NCBI Taxonomy" id="63459"/>
    <lineage>
        <taxon>Eukaryota</taxon>
        <taxon>Viridiplantae</taxon>
        <taxon>Streptophyta</taxon>
        <taxon>Embryophyta</taxon>
        <taxon>Tracheophyta</taxon>
        <taxon>Spermatophyta</taxon>
        <taxon>Magnoliopsida</taxon>
        <taxon>eudicotyledons</taxon>
        <taxon>Gunneridae</taxon>
        <taxon>Pentapetalae</taxon>
        <taxon>Caryophyllales</taxon>
        <taxon>Chenopodiaceae</taxon>
        <taxon>Chenopodioideae</taxon>
        <taxon>Atripliceae</taxon>
        <taxon>Chenopodium</taxon>
    </lineage>
</organism>
<reference evidence="1" key="1">
    <citation type="journal article" date="2017" name="Nature">
        <title>The genome of Chenopodium quinoa.</title>
        <authorList>
            <person name="Jarvis D.E."/>
            <person name="Ho Y.S."/>
            <person name="Lightfoot D.J."/>
            <person name="Schmoeckel S.M."/>
            <person name="Li B."/>
            <person name="Borm T.J.A."/>
            <person name="Ohyanagi H."/>
            <person name="Mineta K."/>
            <person name="Michell C.T."/>
            <person name="Saber N."/>
            <person name="Kharbatia N.M."/>
            <person name="Rupper R.R."/>
            <person name="Sharp A.R."/>
            <person name="Dally N."/>
            <person name="Boughton B.A."/>
            <person name="Woo Y.H."/>
            <person name="Gao G."/>
            <person name="Schijlen E.G.W.M."/>
            <person name="Guo X."/>
            <person name="Momin A.A."/>
            <person name="Negrao S."/>
            <person name="Al-Babili S."/>
            <person name="Gehring C."/>
            <person name="Roessner U."/>
            <person name="Jung C."/>
            <person name="Murphy K."/>
            <person name="Arold S.T."/>
            <person name="Gojobori T."/>
            <person name="van der Linden C.G."/>
            <person name="van Loo E.N."/>
            <person name="Jellen E.N."/>
            <person name="Maughan P.J."/>
            <person name="Tester M."/>
        </authorList>
    </citation>
    <scope>NUCLEOTIDE SEQUENCE [LARGE SCALE GENOMIC DNA]</scope>
    <source>
        <strain evidence="1">cv. PI 614886</strain>
    </source>
</reference>
<dbReference type="EnsemblPlants" id="AUR62001112-RA">
    <property type="protein sequence ID" value="AUR62001112-RA:cds"/>
    <property type="gene ID" value="AUR62001112"/>
</dbReference>
<dbReference type="Gramene" id="AUR62001112-RA">
    <property type="protein sequence ID" value="AUR62001112-RA:cds"/>
    <property type="gene ID" value="AUR62001112"/>
</dbReference>
<keyword evidence="2" id="KW-1185">Reference proteome</keyword>
<proteinExistence type="predicted"/>
<dbReference type="AlphaFoldDB" id="A0A803KQ06"/>
<reference evidence="1" key="2">
    <citation type="submission" date="2021-03" db="UniProtKB">
        <authorList>
            <consortium name="EnsemblPlants"/>
        </authorList>
    </citation>
    <scope>IDENTIFICATION</scope>
</reference>
<dbReference type="PANTHER" id="PTHR39104">
    <property type="entry name" value="AMINO ACID-LIGASE"/>
    <property type="match status" value="1"/>
</dbReference>
<dbReference type="PANTHER" id="PTHR39104:SF1">
    <property type="entry name" value="AMINO ACID-LIGASE"/>
    <property type="match status" value="1"/>
</dbReference>
<sequence length="187" mass="20963">MYCPAVSKVAEIMAWEDQRLDFGTIARVFGLEPETLKLNGHFISRGVDLIASSVTWKSLLSFFSSKGLSTGTDSSGALVVDGKLFKSGSKKNVHEEGVGISRTCDEEIESRCNKKLKESQMAKCGDTGLKRKNWVENVNPMVKRPRVNGHEDRECCINKLRCGYQLHETMKRMREDEVVASSCKRAR</sequence>
<evidence type="ECO:0000313" key="2">
    <source>
        <dbReference type="Proteomes" id="UP000596660"/>
    </source>
</evidence>
<accession>A0A803KQ06</accession>
<name>A0A803KQ06_CHEQI</name>
<protein>
    <submittedName>
        <fullName evidence="1">Uncharacterized protein</fullName>
    </submittedName>
</protein>
<evidence type="ECO:0000313" key="1">
    <source>
        <dbReference type="EnsemblPlants" id="AUR62001112-RA:cds"/>
    </source>
</evidence>